<evidence type="ECO:0000313" key="6">
    <source>
        <dbReference type="Proteomes" id="UP000043764"/>
    </source>
</evidence>
<dbReference type="InterPro" id="IPR029044">
    <property type="entry name" value="Nucleotide-diphossugar_trans"/>
</dbReference>
<evidence type="ECO:0000256" key="3">
    <source>
        <dbReference type="ARBA" id="ARBA00022679"/>
    </source>
</evidence>
<dbReference type="Pfam" id="PF00535">
    <property type="entry name" value="Glycos_transf_2"/>
    <property type="match status" value="1"/>
</dbReference>
<keyword evidence="3 5" id="KW-0808">Transferase</keyword>
<gene>
    <name evidence="5" type="primary">glfT1</name>
    <name evidence="5" type="ORF">NIT7321_01731</name>
</gene>
<accession>A0A0H5D2B7</accession>
<dbReference type="PANTHER" id="PTHR43179:SF12">
    <property type="entry name" value="GALACTOFURANOSYLTRANSFERASE GLFT2"/>
    <property type="match status" value="1"/>
</dbReference>
<comment type="similarity">
    <text evidence="1">Belongs to the glycosyltransferase 2 family.</text>
</comment>
<name>A0A0H5D2B7_9RHOB</name>
<sequence>MSEPQSETASEMMPDVMSEPMSAETPAMAAGPAPAGAGAAGRLVAVVVTYNRLDKLKVTLERLLDSPAEDLAALVVVDNASDDGTGAWLRDWAAGQPRADVLHSEINRGGAGGFALGMARAMEQHAPDWLVVMDDDARPAPAALAAFQAMGARGDLAEWDALAAAVYFPAGGICEMNRPSRNPFWSFGHFLATARKGRDGFHIPHSAYDAAEPCTIDVTSFVGFFISAAAVRQVGYPDPDLFIYGDDALYTLGLSAQGGRIGFAPNLRFEHDFSTFTTGDSGQRFRPLWKVYYHHRNLLLLYRKAAGVFFWPALCLVLPKWILKVRHHHGVRRAYLRLTWLAVRDGLLRKLGRSHAEILAQARE</sequence>
<organism evidence="5 6">
    <name type="scientific">Phaeobacter italicus</name>
    <dbReference type="NCBI Taxonomy" id="481446"/>
    <lineage>
        <taxon>Bacteria</taxon>
        <taxon>Pseudomonadati</taxon>
        <taxon>Pseudomonadota</taxon>
        <taxon>Alphaproteobacteria</taxon>
        <taxon>Rhodobacterales</taxon>
        <taxon>Roseobacteraceae</taxon>
        <taxon>Phaeobacter</taxon>
    </lineage>
</organism>
<dbReference type="EMBL" id="CVRL01000018">
    <property type="protein sequence ID" value="CRL10883.1"/>
    <property type="molecule type" value="Genomic_DNA"/>
</dbReference>
<evidence type="ECO:0000313" key="5">
    <source>
        <dbReference type="EMBL" id="CRL10883.1"/>
    </source>
</evidence>
<dbReference type="GO" id="GO:0016757">
    <property type="term" value="F:glycosyltransferase activity"/>
    <property type="evidence" value="ECO:0007669"/>
    <property type="project" value="UniProtKB-KW"/>
</dbReference>
<dbReference type="AlphaFoldDB" id="A0A0H5D2B7"/>
<evidence type="ECO:0000256" key="2">
    <source>
        <dbReference type="ARBA" id="ARBA00022676"/>
    </source>
</evidence>
<dbReference type="Proteomes" id="UP000043764">
    <property type="component" value="Unassembled WGS sequence"/>
</dbReference>
<proteinExistence type="inferred from homology"/>
<protein>
    <submittedName>
        <fullName evidence="5">Galactofuranosyl transferase GlfT1</fullName>
        <ecNumber evidence="5">2.4.1.287</ecNumber>
    </submittedName>
</protein>
<dbReference type="SUPFAM" id="SSF53448">
    <property type="entry name" value="Nucleotide-diphospho-sugar transferases"/>
    <property type="match status" value="1"/>
</dbReference>
<reference evidence="6" key="1">
    <citation type="submission" date="2015-05" db="EMBL/GenBank/DDBJ databases">
        <authorList>
            <person name="Rodrigo-Torres Lidia"/>
            <person name="Arahal R.David."/>
        </authorList>
    </citation>
    <scope>NUCLEOTIDE SEQUENCE [LARGE SCALE GENOMIC DNA]</scope>
    <source>
        <strain evidence="6">CECT 7321</strain>
    </source>
</reference>
<feature type="domain" description="Glycosyltransferase 2-like" evidence="4">
    <location>
        <begin position="46"/>
        <end position="146"/>
    </location>
</feature>
<evidence type="ECO:0000256" key="1">
    <source>
        <dbReference type="ARBA" id="ARBA00006739"/>
    </source>
</evidence>
<dbReference type="Gene3D" id="3.90.550.10">
    <property type="entry name" value="Spore Coat Polysaccharide Biosynthesis Protein SpsA, Chain A"/>
    <property type="match status" value="1"/>
</dbReference>
<dbReference type="InterPro" id="IPR001173">
    <property type="entry name" value="Glyco_trans_2-like"/>
</dbReference>
<dbReference type="EC" id="2.4.1.287" evidence="5"/>
<keyword evidence="6" id="KW-1185">Reference proteome</keyword>
<evidence type="ECO:0000259" key="4">
    <source>
        <dbReference type="Pfam" id="PF00535"/>
    </source>
</evidence>
<keyword evidence="2 5" id="KW-0328">Glycosyltransferase</keyword>
<dbReference type="PANTHER" id="PTHR43179">
    <property type="entry name" value="RHAMNOSYLTRANSFERASE WBBL"/>
    <property type="match status" value="1"/>
</dbReference>